<dbReference type="SUPFAM" id="SSF88723">
    <property type="entry name" value="PIN domain-like"/>
    <property type="match status" value="1"/>
</dbReference>
<reference evidence="2" key="1">
    <citation type="submission" date="2017-02" db="EMBL/GenBank/DDBJ databases">
        <authorList>
            <person name="Daims H."/>
        </authorList>
    </citation>
    <scope>NUCLEOTIDE SEQUENCE [LARGE SCALE GENOMIC DNA]</scope>
</reference>
<evidence type="ECO:0008006" key="3">
    <source>
        <dbReference type="Google" id="ProtNLM"/>
    </source>
</evidence>
<protein>
    <recommendedName>
        <fullName evidence="3">PIN domain-containing protein</fullName>
    </recommendedName>
</protein>
<dbReference type="OrthoDB" id="5624224at2"/>
<dbReference type="EMBL" id="FUKJ01000006">
    <property type="protein sequence ID" value="SJM89143.1"/>
    <property type="molecule type" value="Genomic_DNA"/>
</dbReference>
<accession>A0A1R4GYT2</accession>
<name>A0A1R4GYT2_9GAMM</name>
<proteinExistence type="predicted"/>
<dbReference type="InterPro" id="IPR029060">
    <property type="entry name" value="PIN-like_dom_sf"/>
</dbReference>
<evidence type="ECO:0000313" key="1">
    <source>
        <dbReference type="EMBL" id="SJM89143.1"/>
    </source>
</evidence>
<gene>
    <name evidence="1" type="ORF">CRENPOLYSF2_1030019</name>
</gene>
<dbReference type="AlphaFoldDB" id="A0A1R4GYT2"/>
<keyword evidence="2" id="KW-1185">Reference proteome</keyword>
<sequence length="143" mass="16788">MKIYLDNCCFNRPFDDQSQLRVRLETEAKLKIQEDIRAGVYRLVWSYLLDYENSKNPFQERRRQILKWRNYAKDDIDESMQLLEIGNRILTTGVKKIDALHIACAIMANSDYFMTTDDGILKKAALIQPIKIIDPIGFIREVT</sequence>
<dbReference type="RefSeq" id="WP_087145496.1">
    <property type="nucleotide sequence ID" value="NZ_FUKJ01000006.1"/>
</dbReference>
<dbReference type="Proteomes" id="UP000195442">
    <property type="component" value="Unassembled WGS sequence"/>
</dbReference>
<evidence type="ECO:0000313" key="2">
    <source>
        <dbReference type="Proteomes" id="UP000195442"/>
    </source>
</evidence>
<organism evidence="1 2">
    <name type="scientific">Crenothrix polyspora</name>
    <dbReference type="NCBI Taxonomy" id="360316"/>
    <lineage>
        <taxon>Bacteria</taxon>
        <taxon>Pseudomonadati</taxon>
        <taxon>Pseudomonadota</taxon>
        <taxon>Gammaproteobacteria</taxon>
        <taxon>Methylococcales</taxon>
        <taxon>Crenotrichaceae</taxon>
        <taxon>Crenothrix</taxon>
    </lineage>
</organism>